<feature type="transmembrane region" description="Helical" evidence="7">
    <location>
        <begin position="189"/>
        <end position="209"/>
    </location>
</feature>
<evidence type="ECO:0000256" key="4">
    <source>
        <dbReference type="ARBA" id="ARBA00022692"/>
    </source>
</evidence>
<protein>
    <submittedName>
        <fullName evidence="9">DHA2 family efflux MFS transporter permease subunit</fullName>
    </submittedName>
</protein>
<keyword evidence="3" id="KW-1003">Cell membrane</keyword>
<feature type="transmembrane region" description="Helical" evidence="7">
    <location>
        <begin position="123"/>
        <end position="143"/>
    </location>
</feature>
<keyword evidence="6 7" id="KW-0472">Membrane</keyword>
<comment type="caution">
    <text evidence="9">The sequence shown here is derived from an EMBL/GenBank/DDBJ whole genome shotgun (WGS) entry which is preliminary data.</text>
</comment>
<gene>
    <name evidence="9" type="ORF">ASILVAE211_02435</name>
</gene>
<evidence type="ECO:0000256" key="1">
    <source>
        <dbReference type="ARBA" id="ARBA00004651"/>
    </source>
</evidence>
<reference evidence="9" key="1">
    <citation type="journal article" date="2021" name="Microorganisms">
        <title>Acidisoma silvae sp. nov. and Acidisomacellulosilytica sp. nov., Two Acidophilic Bacteria Isolated from Decaying Wood, Hydrolyzing Cellulose and Producing Poly-3-hydroxybutyrate.</title>
        <authorList>
            <person name="Mieszkin S."/>
            <person name="Pouder E."/>
            <person name="Uroz S."/>
            <person name="Simon-Colin C."/>
            <person name="Alain K."/>
        </authorList>
    </citation>
    <scope>NUCLEOTIDE SEQUENCE</scope>
    <source>
        <strain evidence="9">HW T2.11</strain>
    </source>
</reference>
<dbReference type="InterPro" id="IPR020846">
    <property type="entry name" value="MFS_dom"/>
</dbReference>
<dbReference type="PROSITE" id="PS50850">
    <property type="entry name" value="MFS"/>
    <property type="match status" value="1"/>
</dbReference>
<dbReference type="PANTHER" id="PTHR42718">
    <property type="entry name" value="MAJOR FACILITATOR SUPERFAMILY MULTIDRUG TRANSPORTER MFSC"/>
    <property type="match status" value="1"/>
</dbReference>
<evidence type="ECO:0000256" key="5">
    <source>
        <dbReference type="ARBA" id="ARBA00022989"/>
    </source>
</evidence>
<dbReference type="CDD" id="cd17503">
    <property type="entry name" value="MFS_LmrB_MDR_like"/>
    <property type="match status" value="1"/>
</dbReference>
<proteinExistence type="predicted"/>
<evidence type="ECO:0000256" key="3">
    <source>
        <dbReference type="ARBA" id="ARBA00022475"/>
    </source>
</evidence>
<feature type="transmembrane region" description="Helical" evidence="7">
    <location>
        <begin position="394"/>
        <end position="414"/>
    </location>
</feature>
<sequence length="461" mass="48274">MRLAAVIVASALFMQNLDSTVVATALPAMAKVFDVSPVTMNIAITSYLVSLAAFIPASGWVADRYGARSVFRAAIIVFTLASVLCSLSQSLAMLVAARILQGLGGAMMVPVGRLLLLRRVGKANLVAAMSWLTMPALLGPVIGPPVGGFLVTTLSWHWIFDINIPIGIVGVLLVTRFIREDERTDPGQFDFVGQILAGIGMAGLIMGLSSFGRGALPPSEAVALTVMGALGALGYAIHARRHAHPLLDLSLMRIPTFAISVTAGSLFRIGIGAMPFLLPLMLQLGFGFTAFQSGLITFISAAGALVTKPVARPMLQKFGFRSVLSVNAAISAVVLGLSAAFRPDWPIIAIYAVLLIGGVFRSLQFTAYNTIAYADISPERMSGATSFYSTLQQLSITMGVTVGAAALAVSGAIAGKPHPRLTDFSVAFVTVALFMVPAALLALRLPASAGDEMSGHGTSRR</sequence>
<evidence type="ECO:0000259" key="8">
    <source>
        <dbReference type="PROSITE" id="PS50850"/>
    </source>
</evidence>
<dbReference type="NCBIfam" id="TIGR00711">
    <property type="entry name" value="efflux_EmrB"/>
    <property type="match status" value="1"/>
</dbReference>
<dbReference type="GO" id="GO:0005886">
    <property type="term" value="C:plasma membrane"/>
    <property type="evidence" value="ECO:0007669"/>
    <property type="project" value="UniProtKB-SubCell"/>
</dbReference>
<dbReference type="Gene3D" id="1.20.1250.20">
    <property type="entry name" value="MFS general substrate transporter like domains"/>
    <property type="match status" value="1"/>
</dbReference>
<feature type="transmembrane region" description="Helical" evidence="7">
    <location>
        <begin position="318"/>
        <end position="341"/>
    </location>
</feature>
<dbReference type="EMBL" id="JAESVB010000001">
    <property type="protein sequence ID" value="MCB8874025.1"/>
    <property type="molecule type" value="Genomic_DNA"/>
</dbReference>
<dbReference type="Gene3D" id="1.20.1720.10">
    <property type="entry name" value="Multidrug resistance protein D"/>
    <property type="match status" value="1"/>
</dbReference>
<organism evidence="9 10">
    <name type="scientific">Acidisoma silvae</name>
    <dbReference type="NCBI Taxonomy" id="2802396"/>
    <lineage>
        <taxon>Bacteria</taxon>
        <taxon>Pseudomonadati</taxon>
        <taxon>Pseudomonadota</taxon>
        <taxon>Alphaproteobacteria</taxon>
        <taxon>Acetobacterales</taxon>
        <taxon>Acidocellaceae</taxon>
        <taxon>Acidisoma</taxon>
    </lineage>
</organism>
<evidence type="ECO:0000313" key="9">
    <source>
        <dbReference type="EMBL" id="MCB8874025.1"/>
    </source>
</evidence>
<keyword evidence="5 7" id="KW-1133">Transmembrane helix</keyword>
<feature type="transmembrane region" description="Helical" evidence="7">
    <location>
        <begin position="95"/>
        <end position="116"/>
    </location>
</feature>
<feature type="transmembrane region" description="Helical" evidence="7">
    <location>
        <begin position="221"/>
        <end position="237"/>
    </location>
</feature>
<dbReference type="InterPro" id="IPR036259">
    <property type="entry name" value="MFS_trans_sf"/>
</dbReference>
<feature type="transmembrane region" description="Helical" evidence="7">
    <location>
        <begin position="155"/>
        <end position="177"/>
    </location>
</feature>
<dbReference type="AlphaFoldDB" id="A0A963YPS6"/>
<feature type="transmembrane region" description="Helical" evidence="7">
    <location>
        <begin position="69"/>
        <end position="89"/>
    </location>
</feature>
<comment type="subcellular location">
    <subcellularLocation>
        <location evidence="1">Cell membrane</location>
        <topology evidence="1">Multi-pass membrane protein</topology>
    </subcellularLocation>
</comment>
<feature type="domain" description="Major facilitator superfamily (MFS) profile" evidence="8">
    <location>
        <begin position="4"/>
        <end position="450"/>
    </location>
</feature>
<evidence type="ECO:0000256" key="6">
    <source>
        <dbReference type="ARBA" id="ARBA00023136"/>
    </source>
</evidence>
<keyword evidence="2" id="KW-0813">Transport</keyword>
<dbReference type="Proteomes" id="UP000708298">
    <property type="component" value="Unassembled WGS sequence"/>
</dbReference>
<feature type="transmembrane region" description="Helical" evidence="7">
    <location>
        <begin position="257"/>
        <end position="278"/>
    </location>
</feature>
<dbReference type="SUPFAM" id="SSF103473">
    <property type="entry name" value="MFS general substrate transporter"/>
    <property type="match status" value="1"/>
</dbReference>
<feature type="transmembrane region" description="Helical" evidence="7">
    <location>
        <begin position="347"/>
        <end position="373"/>
    </location>
</feature>
<reference evidence="9" key="2">
    <citation type="submission" date="2021-01" db="EMBL/GenBank/DDBJ databases">
        <authorList>
            <person name="Mieszkin S."/>
            <person name="Pouder E."/>
            <person name="Alain K."/>
        </authorList>
    </citation>
    <scope>NUCLEOTIDE SEQUENCE</scope>
    <source>
        <strain evidence="9">HW T2.11</strain>
    </source>
</reference>
<evidence type="ECO:0000256" key="2">
    <source>
        <dbReference type="ARBA" id="ARBA00022448"/>
    </source>
</evidence>
<name>A0A963YPS6_9PROT</name>
<accession>A0A963YPS6</accession>
<dbReference type="GO" id="GO:0022857">
    <property type="term" value="F:transmembrane transporter activity"/>
    <property type="evidence" value="ECO:0007669"/>
    <property type="project" value="InterPro"/>
</dbReference>
<evidence type="ECO:0000256" key="7">
    <source>
        <dbReference type="SAM" id="Phobius"/>
    </source>
</evidence>
<feature type="transmembrane region" description="Helical" evidence="7">
    <location>
        <begin position="426"/>
        <end position="443"/>
    </location>
</feature>
<dbReference type="PANTHER" id="PTHR42718:SF46">
    <property type="entry name" value="BLR6921 PROTEIN"/>
    <property type="match status" value="1"/>
</dbReference>
<feature type="transmembrane region" description="Helical" evidence="7">
    <location>
        <begin position="284"/>
        <end position="306"/>
    </location>
</feature>
<feature type="transmembrane region" description="Helical" evidence="7">
    <location>
        <begin position="39"/>
        <end position="62"/>
    </location>
</feature>
<dbReference type="InterPro" id="IPR004638">
    <property type="entry name" value="EmrB-like"/>
</dbReference>
<keyword evidence="4 7" id="KW-0812">Transmembrane</keyword>
<dbReference type="InterPro" id="IPR011701">
    <property type="entry name" value="MFS"/>
</dbReference>
<dbReference type="Pfam" id="PF07690">
    <property type="entry name" value="MFS_1"/>
    <property type="match status" value="1"/>
</dbReference>
<evidence type="ECO:0000313" key="10">
    <source>
        <dbReference type="Proteomes" id="UP000708298"/>
    </source>
</evidence>
<keyword evidence="10" id="KW-1185">Reference proteome</keyword>